<evidence type="ECO:0000256" key="7">
    <source>
        <dbReference type="PIRNR" id="PIRNR004682"/>
    </source>
</evidence>
<dbReference type="InterPro" id="IPR036412">
    <property type="entry name" value="HAD-like_sf"/>
</dbReference>
<dbReference type="GO" id="GO:0016791">
    <property type="term" value="F:phosphatase activity"/>
    <property type="evidence" value="ECO:0007669"/>
    <property type="project" value="InterPro"/>
</dbReference>
<dbReference type="PANTHER" id="PTHR42891:SF1">
    <property type="entry name" value="D-GLYCERO-BETA-D-MANNO-HEPTOSE-1,7-BISPHOSPHATE 7-PHOSPHATASE"/>
    <property type="match status" value="1"/>
</dbReference>
<keyword evidence="5 7" id="KW-0119">Carbohydrate metabolism</keyword>
<dbReference type="GO" id="GO:0005737">
    <property type="term" value="C:cytoplasm"/>
    <property type="evidence" value="ECO:0007669"/>
    <property type="project" value="UniProtKB-SubCell"/>
</dbReference>
<comment type="caution">
    <text evidence="8">The sequence shown here is derived from an EMBL/GenBank/DDBJ whole genome shotgun (WGS) entry which is preliminary data.</text>
</comment>
<dbReference type="NCBIfam" id="TIGR01656">
    <property type="entry name" value="Histidinol-ppas"/>
    <property type="match status" value="1"/>
</dbReference>
<dbReference type="InterPro" id="IPR023214">
    <property type="entry name" value="HAD_sf"/>
</dbReference>
<evidence type="ECO:0000256" key="6">
    <source>
        <dbReference type="ARBA" id="ARBA00031828"/>
    </source>
</evidence>
<dbReference type="Gene3D" id="3.40.50.1000">
    <property type="entry name" value="HAD superfamily/HAD-like"/>
    <property type="match status" value="1"/>
</dbReference>
<dbReference type="InterPro" id="IPR006549">
    <property type="entry name" value="HAD-SF_hydro_IIIA"/>
</dbReference>
<dbReference type="CDD" id="cd07503">
    <property type="entry name" value="HAD_HisB-N"/>
    <property type="match status" value="1"/>
</dbReference>
<evidence type="ECO:0000313" key="9">
    <source>
        <dbReference type="Proteomes" id="UP000678237"/>
    </source>
</evidence>
<organism evidence="8 9">
    <name type="scientific">Candidatus Iainarchaeum sp</name>
    <dbReference type="NCBI Taxonomy" id="3101447"/>
    <lineage>
        <taxon>Archaea</taxon>
        <taxon>Candidatus Iainarchaeota</taxon>
        <taxon>Candidatus Iainarchaeia</taxon>
        <taxon>Candidatus Iainarchaeales</taxon>
        <taxon>Candidatus Iainarchaeaceae</taxon>
        <taxon>Candidatus Iainarchaeum</taxon>
    </lineage>
</organism>
<evidence type="ECO:0000313" key="8">
    <source>
        <dbReference type="EMBL" id="MBS3063653.1"/>
    </source>
</evidence>
<proteinExistence type="inferred from homology"/>
<dbReference type="AlphaFoldDB" id="A0A8T4L8W3"/>
<dbReference type="SUPFAM" id="SSF56784">
    <property type="entry name" value="HAD-like"/>
    <property type="match status" value="1"/>
</dbReference>
<dbReference type="InterPro" id="IPR004446">
    <property type="entry name" value="Heptose_bisP_phosphatase"/>
</dbReference>
<dbReference type="InterPro" id="IPR006543">
    <property type="entry name" value="Histidinol-phos"/>
</dbReference>
<comment type="subcellular location">
    <subcellularLocation>
        <location evidence="1 7">Cytoplasm</location>
    </subcellularLocation>
</comment>
<comment type="similarity">
    <text evidence="7">Belongs to the gmhB family.</text>
</comment>
<dbReference type="NCBIfam" id="TIGR01662">
    <property type="entry name" value="HAD-SF-IIIA"/>
    <property type="match status" value="1"/>
</dbReference>
<dbReference type="PANTHER" id="PTHR42891">
    <property type="entry name" value="D-GLYCERO-BETA-D-MANNO-HEPTOSE-1,7-BISPHOSPHATE 7-PHOSPHATASE"/>
    <property type="match status" value="1"/>
</dbReference>
<protein>
    <recommendedName>
        <fullName evidence="6 7">D,D-heptose 1,7-bisphosphate phosphatase</fullName>
        <ecNumber evidence="7">3.1.3.-</ecNumber>
    </recommendedName>
</protein>
<dbReference type="GO" id="GO:0005975">
    <property type="term" value="P:carbohydrate metabolic process"/>
    <property type="evidence" value="ECO:0007669"/>
    <property type="project" value="InterPro"/>
</dbReference>
<dbReference type="Proteomes" id="UP000678237">
    <property type="component" value="Unassembled WGS sequence"/>
</dbReference>
<sequence length="183" mass="19790">MNRAVLNRAVFLDRDGTINEEVHLLHEPAALRLLPGAGKAIAVLNKSGFKVLVVSNQPVVARGLCTEKEVRAINDRLRKLVAGEGGKIDGFYYCPHSTLAEVEAYRLDCDCRKPKPGMLKQAAKAHDLDLRASYLVGDMARDILAGKEATGHAGLDCQAEARADFECADLPAAVAWIVGREGK</sequence>
<dbReference type="GO" id="GO:0046872">
    <property type="term" value="F:metal ion binding"/>
    <property type="evidence" value="ECO:0007669"/>
    <property type="project" value="UniProtKB-KW"/>
</dbReference>
<gene>
    <name evidence="8" type="ORF">J4203_07360</name>
</gene>
<reference evidence="8" key="1">
    <citation type="submission" date="2021-03" db="EMBL/GenBank/DDBJ databases">
        <authorList>
            <person name="Jaffe A."/>
        </authorList>
    </citation>
    <scope>NUCLEOTIDE SEQUENCE</scope>
    <source>
        <strain evidence="8">RIFCSPLOWO2_01_FULL_58_19</strain>
    </source>
</reference>
<accession>A0A8T4L8W3</accession>
<evidence type="ECO:0000256" key="1">
    <source>
        <dbReference type="ARBA" id="ARBA00004496"/>
    </source>
</evidence>
<keyword evidence="2 7" id="KW-0963">Cytoplasm</keyword>
<evidence type="ECO:0000256" key="5">
    <source>
        <dbReference type="ARBA" id="ARBA00023277"/>
    </source>
</evidence>
<evidence type="ECO:0000256" key="4">
    <source>
        <dbReference type="ARBA" id="ARBA00022801"/>
    </source>
</evidence>
<evidence type="ECO:0000256" key="2">
    <source>
        <dbReference type="ARBA" id="ARBA00022490"/>
    </source>
</evidence>
<keyword evidence="3" id="KW-0479">Metal-binding</keyword>
<dbReference type="EC" id="3.1.3.-" evidence="7"/>
<dbReference type="PIRSF" id="PIRSF004682">
    <property type="entry name" value="GmhB"/>
    <property type="match status" value="1"/>
</dbReference>
<dbReference type="EMBL" id="JAGVWE010000006">
    <property type="protein sequence ID" value="MBS3063653.1"/>
    <property type="molecule type" value="Genomic_DNA"/>
</dbReference>
<evidence type="ECO:0000256" key="3">
    <source>
        <dbReference type="ARBA" id="ARBA00022723"/>
    </source>
</evidence>
<keyword evidence="4 7" id="KW-0378">Hydrolase</keyword>
<dbReference type="Pfam" id="PF13242">
    <property type="entry name" value="Hydrolase_like"/>
    <property type="match status" value="1"/>
</dbReference>
<reference evidence="8" key="2">
    <citation type="submission" date="2021-05" db="EMBL/GenBank/DDBJ databases">
        <title>Protein family content uncovers lineage relationships and bacterial pathway maintenance mechanisms in DPANN archaea.</title>
        <authorList>
            <person name="Castelle C.J."/>
            <person name="Meheust R."/>
            <person name="Jaffe A.L."/>
            <person name="Seitz K."/>
            <person name="Gong X."/>
            <person name="Baker B.J."/>
            <person name="Banfield J.F."/>
        </authorList>
    </citation>
    <scope>NUCLEOTIDE SEQUENCE</scope>
    <source>
        <strain evidence="8">RIFCSPLOWO2_01_FULL_58_19</strain>
    </source>
</reference>
<name>A0A8T4L8W3_9ARCH</name>